<comment type="catalytic activity">
    <reaction evidence="7 8">
        <text>heme b + (2E,6E)-farnesyl diphosphate + H2O = Fe(II)-heme o + diphosphate</text>
        <dbReference type="Rhea" id="RHEA:28070"/>
        <dbReference type="ChEBI" id="CHEBI:15377"/>
        <dbReference type="ChEBI" id="CHEBI:33019"/>
        <dbReference type="ChEBI" id="CHEBI:60344"/>
        <dbReference type="ChEBI" id="CHEBI:60530"/>
        <dbReference type="ChEBI" id="CHEBI:175763"/>
        <dbReference type="EC" id="2.5.1.141"/>
    </reaction>
</comment>
<evidence type="ECO:0000256" key="6">
    <source>
        <dbReference type="ARBA" id="ARBA00023136"/>
    </source>
</evidence>
<evidence type="ECO:0000256" key="5">
    <source>
        <dbReference type="ARBA" id="ARBA00023133"/>
    </source>
</evidence>
<dbReference type="Gene3D" id="1.10.357.140">
    <property type="entry name" value="UbiA prenyltransferase"/>
    <property type="match status" value="1"/>
</dbReference>
<feature type="transmembrane region" description="Helical" evidence="8">
    <location>
        <begin position="291"/>
        <end position="311"/>
    </location>
</feature>
<keyword evidence="2 8" id="KW-0808">Transferase</keyword>
<keyword evidence="5 8" id="KW-0350">Heme biosynthesis</keyword>
<dbReference type="NCBIfam" id="NF003349">
    <property type="entry name" value="PRK04375.1-2"/>
    <property type="match status" value="1"/>
</dbReference>
<dbReference type="GO" id="GO:0008495">
    <property type="term" value="F:protoheme IX farnesyltransferase activity"/>
    <property type="evidence" value="ECO:0007669"/>
    <property type="project" value="UniProtKB-EC"/>
</dbReference>
<feature type="transmembrane region" description="Helical" evidence="8">
    <location>
        <begin position="187"/>
        <end position="207"/>
    </location>
</feature>
<dbReference type="PROSITE" id="PS00943">
    <property type="entry name" value="UBIA"/>
    <property type="match status" value="1"/>
</dbReference>
<dbReference type="InterPro" id="IPR006369">
    <property type="entry name" value="Protohaem_IX_farnesylTrfase"/>
</dbReference>
<dbReference type="EC" id="2.5.1.141" evidence="8"/>
<comment type="similarity">
    <text evidence="8">Belongs to the UbiA prenyltransferase family. Protoheme IX farnesyltransferase subfamily.</text>
</comment>
<dbReference type="Pfam" id="PF01040">
    <property type="entry name" value="UbiA"/>
    <property type="match status" value="1"/>
</dbReference>
<dbReference type="RefSeq" id="WP_344912944.1">
    <property type="nucleotide sequence ID" value="NZ_BAAAYO010000010.1"/>
</dbReference>
<evidence type="ECO:0000256" key="1">
    <source>
        <dbReference type="ARBA" id="ARBA00004141"/>
    </source>
</evidence>
<dbReference type="NCBIfam" id="NF003348">
    <property type="entry name" value="PRK04375.1-1"/>
    <property type="match status" value="1"/>
</dbReference>
<evidence type="ECO:0000313" key="10">
    <source>
        <dbReference type="Proteomes" id="UP001589619"/>
    </source>
</evidence>
<evidence type="ECO:0000256" key="4">
    <source>
        <dbReference type="ARBA" id="ARBA00022989"/>
    </source>
</evidence>
<protein>
    <recommendedName>
        <fullName evidence="8">Protoheme IX farnesyltransferase</fullName>
        <ecNumber evidence="8">2.5.1.141</ecNumber>
    </recommendedName>
    <alternativeName>
        <fullName evidence="8">Heme B farnesyltransferase</fullName>
    </alternativeName>
    <alternativeName>
        <fullName evidence="8">Heme O synthase</fullName>
    </alternativeName>
</protein>
<keyword evidence="3 8" id="KW-0812">Transmembrane</keyword>
<reference evidence="9 10" key="1">
    <citation type="submission" date="2024-09" db="EMBL/GenBank/DDBJ databases">
        <authorList>
            <person name="Sun Q."/>
            <person name="Mori K."/>
        </authorList>
    </citation>
    <scope>NUCLEOTIDE SEQUENCE [LARGE SCALE GENOMIC DNA]</scope>
    <source>
        <strain evidence="9 10">JCM 12520</strain>
    </source>
</reference>
<gene>
    <name evidence="9" type="primary">cyoE</name>
    <name evidence="8" type="synonym">ctaB</name>
    <name evidence="9" type="ORF">ACFFNY_09170</name>
</gene>
<feature type="transmembrane region" description="Helical" evidence="8">
    <location>
        <begin position="134"/>
        <end position="154"/>
    </location>
</feature>
<dbReference type="InterPro" id="IPR044878">
    <property type="entry name" value="UbiA_sf"/>
</dbReference>
<sequence length="313" mass="34791">MDKQLRIDAAELAEEQETPVVLRKATWKDFIQLAKPGILFSNIITAFGAYWVAWGNSGKDFDFLLLLYAMLGTVLVMASGCVLNNYLDRDLDTKMSRTSKRALPTGILDPKVVFWYGITLGAAGLSVLCLLVNPLSALLGVVGLLVYVLIYTAWLKRTSTLSTTIGAISGAMPPVIGYCAVTGQLDIGAWILFGILFLWQPPHFWALGIRRKEEYRAAGFPLLPVVHGNELTKMHMLRFLVMLVPVSLLLYAYGYVGEIYLVAAIALGLAWTLIGLAGFRTKDDDNWAKRMFVFSINYLPLLFIVMIIDTIRM</sequence>
<comment type="miscellaneous">
    <text evidence="8">Carbon 2 of the heme B porphyrin ring is defined according to the Fischer nomenclature.</text>
</comment>
<feature type="transmembrane region" description="Helical" evidence="8">
    <location>
        <begin position="65"/>
        <end position="87"/>
    </location>
</feature>
<dbReference type="InterPro" id="IPR030470">
    <property type="entry name" value="UbiA_prenylTrfase_CS"/>
</dbReference>
<accession>A0ABV5VTW7</accession>
<feature type="transmembrane region" description="Helical" evidence="8">
    <location>
        <begin position="236"/>
        <end position="253"/>
    </location>
</feature>
<feature type="transmembrane region" description="Helical" evidence="8">
    <location>
        <begin position="259"/>
        <end position="279"/>
    </location>
</feature>
<evidence type="ECO:0000313" key="9">
    <source>
        <dbReference type="EMBL" id="MFB9751740.1"/>
    </source>
</evidence>
<organism evidence="9 10">
    <name type="scientific">Paenibacillus hodogayensis</name>
    <dbReference type="NCBI Taxonomy" id="279208"/>
    <lineage>
        <taxon>Bacteria</taxon>
        <taxon>Bacillati</taxon>
        <taxon>Bacillota</taxon>
        <taxon>Bacilli</taxon>
        <taxon>Bacillales</taxon>
        <taxon>Paenibacillaceae</taxon>
        <taxon>Paenibacillus</taxon>
    </lineage>
</organism>
<dbReference type="InterPro" id="IPR000537">
    <property type="entry name" value="UbiA_prenyltransferase"/>
</dbReference>
<keyword evidence="8" id="KW-1003">Cell membrane</keyword>
<dbReference type="Proteomes" id="UP001589619">
    <property type="component" value="Unassembled WGS sequence"/>
</dbReference>
<evidence type="ECO:0000256" key="7">
    <source>
        <dbReference type="ARBA" id="ARBA00047690"/>
    </source>
</evidence>
<evidence type="ECO:0000256" key="3">
    <source>
        <dbReference type="ARBA" id="ARBA00022692"/>
    </source>
</evidence>
<feature type="transmembrane region" description="Helical" evidence="8">
    <location>
        <begin position="108"/>
        <end position="128"/>
    </location>
</feature>
<dbReference type="CDD" id="cd13957">
    <property type="entry name" value="PT_UbiA_Cox10"/>
    <property type="match status" value="1"/>
</dbReference>
<evidence type="ECO:0000256" key="8">
    <source>
        <dbReference type="HAMAP-Rule" id="MF_00154"/>
    </source>
</evidence>
<evidence type="ECO:0000256" key="2">
    <source>
        <dbReference type="ARBA" id="ARBA00022679"/>
    </source>
</evidence>
<comment type="function">
    <text evidence="8">Converts heme B (protoheme IX) to heme O by substitution of the vinyl group on carbon 2 of heme B porphyrin ring with a hydroxyethyl farnesyl side group.</text>
</comment>
<keyword evidence="10" id="KW-1185">Reference proteome</keyword>
<dbReference type="EMBL" id="JBHMAG010000007">
    <property type="protein sequence ID" value="MFB9751740.1"/>
    <property type="molecule type" value="Genomic_DNA"/>
</dbReference>
<feature type="transmembrane region" description="Helical" evidence="8">
    <location>
        <begin position="161"/>
        <end position="181"/>
    </location>
</feature>
<comment type="subunit">
    <text evidence="8">Interacts with CtaA.</text>
</comment>
<dbReference type="PANTHER" id="PTHR43448">
    <property type="entry name" value="PROTOHEME IX FARNESYLTRANSFERASE, MITOCHONDRIAL"/>
    <property type="match status" value="1"/>
</dbReference>
<keyword evidence="4 8" id="KW-1133">Transmembrane helix</keyword>
<feature type="transmembrane region" description="Helical" evidence="8">
    <location>
        <begin position="33"/>
        <end position="53"/>
    </location>
</feature>
<dbReference type="HAMAP" id="MF_00154">
    <property type="entry name" value="CyoE_CtaB"/>
    <property type="match status" value="1"/>
</dbReference>
<comment type="pathway">
    <text evidence="8">Porphyrin-containing compound metabolism; heme O biosynthesis; heme O from protoheme: step 1/1.</text>
</comment>
<comment type="subcellular location">
    <subcellularLocation>
        <location evidence="8">Cell membrane</location>
        <topology evidence="8">Multi-pass membrane protein</topology>
    </subcellularLocation>
    <subcellularLocation>
        <location evidence="1">Membrane</location>
        <topology evidence="1">Multi-pass membrane protein</topology>
    </subcellularLocation>
</comment>
<comment type="caution">
    <text evidence="9">The sequence shown here is derived from an EMBL/GenBank/DDBJ whole genome shotgun (WGS) entry which is preliminary data.</text>
</comment>
<name>A0ABV5VTW7_9BACL</name>
<dbReference type="PANTHER" id="PTHR43448:SF2">
    <property type="entry name" value="PROTOHEME IX FARNESYLTRANSFERASE, MITOCHONDRIAL"/>
    <property type="match status" value="1"/>
</dbReference>
<keyword evidence="6 8" id="KW-0472">Membrane</keyword>
<dbReference type="NCBIfam" id="TIGR01473">
    <property type="entry name" value="cyoE_ctaB"/>
    <property type="match status" value="1"/>
</dbReference>
<proteinExistence type="inferred from homology"/>